<protein>
    <recommendedName>
        <fullName evidence="4">VWFD domain-containing protein</fullName>
    </recommendedName>
</protein>
<dbReference type="PANTHER" id="PTHR11339">
    <property type="entry name" value="EXTRACELLULAR MATRIX GLYCOPROTEIN RELATED"/>
    <property type="match status" value="1"/>
</dbReference>
<evidence type="ECO:0000313" key="5">
    <source>
        <dbReference type="EMBL" id="KAJ8386465.1"/>
    </source>
</evidence>
<comment type="caution">
    <text evidence="5">The sequence shown here is derived from an EMBL/GenBank/DDBJ whole genome shotgun (WGS) entry which is preliminary data.</text>
</comment>
<feature type="domain" description="VWFD" evidence="4">
    <location>
        <begin position="135"/>
        <end position="316"/>
    </location>
</feature>
<feature type="region of interest" description="Disordered" evidence="3">
    <location>
        <begin position="1"/>
        <end position="29"/>
    </location>
</feature>
<dbReference type="PANTHER" id="PTHR11339:SF244">
    <property type="entry name" value="IGGFC-BINDING PROTEIN"/>
    <property type="match status" value="1"/>
</dbReference>
<dbReference type="InterPro" id="IPR014853">
    <property type="entry name" value="VWF/SSPO/ZAN-like_Cys-rich_dom"/>
</dbReference>
<dbReference type="Pfam" id="PF01826">
    <property type="entry name" value="TIL"/>
    <property type="match status" value="3"/>
</dbReference>
<dbReference type="InterPro" id="IPR002919">
    <property type="entry name" value="TIL_dom"/>
</dbReference>
<sequence>MLTSGNRKDTKQTTTSNPMQSPFATTECDSRPELGCCSWGSNPGCSGQPEGPMLIRQADGIPLLHSPSLRAFSRAWKCPTPTVQPCQHQDRSVCHLQGQPSSSAMGIKELMSCAAVLLLWGFCSAGPAVPSAKTDSCWVMGDRHYRTFDGQYLNLPGNCTYTMAKNCHLDKDPPAFEVLAQIRNQGNSLITSVRMVFIKLQGYTITIVHGEYGIVRVDYEAWSLPINLGNGKVMLTQSGLSVLLETDFGLTVQYDWEQYLMVSVPVSYAGKVCGLCGNFNSHPDDDLATSGGSQASSVMALGKSWKVSKGGDAYCQDEFSAKPAHCEMNYIKKYEGEMFCGLLVSIIDGPFRSCHAVINPTFYRNNCMYDVCIGQGLNEYMCGTLQVYTDGCQRDGIKVFDWRKLAGCSDPNCPKNSFFQLCGSACPATCENPDAPSKCASHCVETCTCYPGYLLSGNLCVPSDQCGCNYQGRYVQALKSFWGDNSCSRTCLCSAGGEIQCEDTTCSEGKACQVGSDGIRDCYDVSPATCKIQGGFHYLTFDGQKYDFQGTCLYEMAGVCSKDPRLVLFDVMVQNVPLNRRVGPLTMSVEVKVYGFVLTISSQYPGAIQVNGELTNHPVTLADGKLLAYGSGIFLHVDTDFGLRVSFDGNGLVYVTVPEAYQGAMCGLCGNYNGKPSDDMQLKDGKEATDPEQLGQSWLVTETPDCVTVCQDPCPACNDTEAARYSSDKFCGLLTDSAGPFQACHALLSPTDAFHHCLNDVCLTGGKKNTQCKMLTAYAADCQSAGANISNWRSAEFCNYACPTNSHYEVCTDNCQPTCATLAPPADCNSTCKEGCVCNKGYILSGDQCVPFAECGCTKGGRYYKLGEVFYYPTGTCEEECTCMMNDTVECKKFSCGPYETCAVKNNVRGCYPIGTGQCSIYGDPHYRTFDNSTYTFQGNCTYTVAKACNVEGTRLKPFSVVVENEAWTGVSTSVSVAKVVVVEVYDTIIILRRNQRDLVMVNGSMYNLPCTFNQGKIRVYQEGTNDIIMTDFGLKVIYDLVYHVTVIVPGNYRGKTCGLCGNFNNEAKDDFQLPDGSITKSVQTFGAAWKVAVPGVVCDDGCSGNVCPQCDKNEKATYEHDCGMIAKANGSFAACHDVLNPASYISDCVYDVCLSKGDGHVLCNCINAYVSDCQNVGVKIGNWRTETFCPLSCPANSHYENCAETCKTPCPGLASINTCPDTCAEGCACNDGFFFNGTGCVVQDQCSCYHEGRTYKINETVVFPGCHVSCTCEPTGMVVCQEILCQIDEACQVEAGVLGCYPRQCRMNADATTFTLFDGQSGKLTSPGAYELLTVCVQGPLADWFRVVADILWCGDGSIRSVAAIYAYFQDLAVTVTNNQEIWVNGQKVSLPRTLQNGVSIQASGKVVTITNKSSLQVSYSMSEGVIVTIDSQMAHKVCGACGRVTGTTTFPLIEGKPSGIQTYMNSWRAPDFPSCI</sequence>
<dbReference type="InterPro" id="IPR025615">
    <property type="entry name" value="TILa_dom"/>
</dbReference>
<feature type="compositionally biased region" description="Basic and acidic residues" evidence="3">
    <location>
        <begin position="1"/>
        <end position="11"/>
    </location>
</feature>
<keyword evidence="1" id="KW-1015">Disulfide bond</keyword>
<reference evidence="5" key="1">
    <citation type="journal article" date="2023" name="Science">
        <title>Genome structures resolve the early diversification of teleost fishes.</title>
        <authorList>
            <person name="Parey E."/>
            <person name="Louis A."/>
            <person name="Montfort J."/>
            <person name="Bouchez O."/>
            <person name="Roques C."/>
            <person name="Iampietro C."/>
            <person name="Lluch J."/>
            <person name="Castinel A."/>
            <person name="Donnadieu C."/>
            <person name="Desvignes T."/>
            <person name="Floi Bucao C."/>
            <person name="Jouanno E."/>
            <person name="Wen M."/>
            <person name="Mejri S."/>
            <person name="Dirks R."/>
            <person name="Jansen H."/>
            <person name="Henkel C."/>
            <person name="Chen W.J."/>
            <person name="Zahm M."/>
            <person name="Cabau C."/>
            <person name="Klopp C."/>
            <person name="Thompson A.W."/>
            <person name="Robinson-Rechavi M."/>
            <person name="Braasch I."/>
            <person name="Lecointre G."/>
            <person name="Bobe J."/>
            <person name="Postlethwait J.H."/>
            <person name="Berthelot C."/>
            <person name="Roest Crollius H."/>
            <person name="Guiguen Y."/>
        </authorList>
    </citation>
    <scope>NUCLEOTIDE SEQUENCE</scope>
    <source>
        <strain evidence="5">NC1722</strain>
    </source>
</reference>
<dbReference type="Pfam" id="PF12714">
    <property type="entry name" value="TILa"/>
    <property type="match status" value="2"/>
</dbReference>
<feature type="domain" description="VWFD" evidence="4">
    <location>
        <begin position="1304"/>
        <end position="1478"/>
    </location>
</feature>
<dbReference type="InterPro" id="IPR001846">
    <property type="entry name" value="VWF_type-D"/>
</dbReference>
<dbReference type="Pfam" id="PF00094">
    <property type="entry name" value="VWD"/>
    <property type="match status" value="4"/>
</dbReference>
<dbReference type="EMBL" id="JAINUG010000227">
    <property type="protein sequence ID" value="KAJ8386465.1"/>
    <property type="molecule type" value="Genomic_DNA"/>
</dbReference>
<evidence type="ECO:0000256" key="3">
    <source>
        <dbReference type="SAM" id="MobiDB-lite"/>
    </source>
</evidence>
<dbReference type="SUPFAM" id="SSF57567">
    <property type="entry name" value="Serine protease inhibitors"/>
    <property type="match status" value="3"/>
</dbReference>
<dbReference type="FunFam" id="2.10.25.10:FF:000055">
    <property type="entry name" value="alpha-tectorin isoform X1"/>
    <property type="match status" value="3"/>
</dbReference>
<accession>A0AAD7RLX9</accession>
<name>A0AAD7RLX9_9TELE</name>
<dbReference type="Pfam" id="PF08742">
    <property type="entry name" value="C8"/>
    <property type="match status" value="3"/>
</dbReference>
<feature type="domain" description="VWFD" evidence="4">
    <location>
        <begin position="528"/>
        <end position="707"/>
    </location>
</feature>
<dbReference type="PROSITE" id="PS51233">
    <property type="entry name" value="VWFD"/>
    <property type="match status" value="4"/>
</dbReference>
<dbReference type="InterPro" id="IPR050780">
    <property type="entry name" value="Mucin_vWF_Thrombospondin_sf"/>
</dbReference>
<evidence type="ECO:0000313" key="6">
    <source>
        <dbReference type="Proteomes" id="UP001221898"/>
    </source>
</evidence>
<feature type="compositionally biased region" description="Polar residues" evidence="3">
    <location>
        <begin position="12"/>
        <end position="24"/>
    </location>
</feature>
<feature type="domain" description="VWFD" evidence="4">
    <location>
        <begin position="917"/>
        <end position="1100"/>
    </location>
</feature>
<organism evidence="5 6">
    <name type="scientific">Aldrovandia affinis</name>
    <dbReference type="NCBI Taxonomy" id="143900"/>
    <lineage>
        <taxon>Eukaryota</taxon>
        <taxon>Metazoa</taxon>
        <taxon>Chordata</taxon>
        <taxon>Craniata</taxon>
        <taxon>Vertebrata</taxon>
        <taxon>Euteleostomi</taxon>
        <taxon>Actinopterygii</taxon>
        <taxon>Neopterygii</taxon>
        <taxon>Teleostei</taxon>
        <taxon>Notacanthiformes</taxon>
        <taxon>Halosauridae</taxon>
        <taxon>Aldrovandia</taxon>
    </lineage>
</organism>
<dbReference type="SMART" id="SM00216">
    <property type="entry name" value="VWD"/>
    <property type="match status" value="4"/>
</dbReference>
<dbReference type="SMART" id="SM00832">
    <property type="entry name" value="C8"/>
    <property type="match status" value="3"/>
</dbReference>
<evidence type="ECO:0000256" key="2">
    <source>
        <dbReference type="ARBA" id="ARBA00023180"/>
    </source>
</evidence>
<dbReference type="GO" id="GO:0005615">
    <property type="term" value="C:extracellular space"/>
    <property type="evidence" value="ECO:0007669"/>
    <property type="project" value="TreeGrafter"/>
</dbReference>
<dbReference type="CDD" id="cd19941">
    <property type="entry name" value="TIL"/>
    <property type="match status" value="3"/>
</dbReference>
<evidence type="ECO:0000259" key="4">
    <source>
        <dbReference type="PROSITE" id="PS51233"/>
    </source>
</evidence>
<dbReference type="GO" id="GO:0031012">
    <property type="term" value="C:extracellular matrix"/>
    <property type="evidence" value="ECO:0007669"/>
    <property type="project" value="TreeGrafter"/>
</dbReference>
<evidence type="ECO:0000256" key="1">
    <source>
        <dbReference type="ARBA" id="ARBA00023157"/>
    </source>
</evidence>
<proteinExistence type="predicted"/>
<dbReference type="Gene3D" id="2.10.25.10">
    <property type="entry name" value="Laminin"/>
    <property type="match status" value="3"/>
</dbReference>
<gene>
    <name evidence="5" type="ORF">AAFF_G00169350</name>
</gene>
<keyword evidence="2" id="KW-0325">Glycoprotein</keyword>
<dbReference type="Proteomes" id="UP001221898">
    <property type="component" value="Unassembled WGS sequence"/>
</dbReference>
<keyword evidence="6" id="KW-1185">Reference proteome</keyword>
<dbReference type="InterPro" id="IPR036084">
    <property type="entry name" value="Ser_inhib-like_sf"/>
</dbReference>